<evidence type="ECO:0000256" key="13">
    <source>
        <dbReference type="ARBA" id="ARBA00023170"/>
    </source>
</evidence>
<protein>
    <recommendedName>
        <fullName evidence="2">histidine kinase</fullName>
        <ecNumber evidence="2">2.7.13.3</ecNumber>
    </recommendedName>
</protein>
<dbReference type="CDD" id="cd00130">
    <property type="entry name" value="PAS"/>
    <property type="match status" value="1"/>
</dbReference>
<dbReference type="RefSeq" id="WP_160608393.1">
    <property type="nucleotide sequence ID" value="NZ_WTYF01000004.1"/>
</dbReference>
<evidence type="ECO:0000256" key="12">
    <source>
        <dbReference type="ARBA" id="ARBA00022991"/>
    </source>
</evidence>
<dbReference type="EC" id="2.7.13.3" evidence="2"/>
<dbReference type="SMART" id="SM00091">
    <property type="entry name" value="PAS"/>
    <property type="match status" value="1"/>
</dbReference>
<dbReference type="InterPro" id="IPR036890">
    <property type="entry name" value="HATPase_C_sf"/>
</dbReference>
<keyword evidence="3" id="KW-0600">Photoreceptor protein</keyword>
<evidence type="ECO:0000256" key="2">
    <source>
        <dbReference type="ARBA" id="ARBA00012438"/>
    </source>
</evidence>
<evidence type="ECO:0000259" key="14">
    <source>
        <dbReference type="PROSITE" id="PS50112"/>
    </source>
</evidence>
<keyword evidence="7" id="KW-0288">FMN</keyword>
<dbReference type="Pfam" id="PF07536">
    <property type="entry name" value="HWE_HK"/>
    <property type="match status" value="1"/>
</dbReference>
<keyword evidence="8" id="KW-0808">Transferase</keyword>
<dbReference type="Gene3D" id="3.30.450.20">
    <property type="entry name" value="PAS domain"/>
    <property type="match status" value="1"/>
</dbReference>
<dbReference type="EMBL" id="WTYF01000004">
    <property type="protein sequence ID" value="MXO51679.1"/>
    <property type="molecule type" value="Genomic_DNA"/>
</dbReference>
<dbReference type="SMART" id="SM00065">
    <property type="entry name" value="GAF"/>
    <property type="match status" value="1"/>
</dbReference>
<evidence type="ECO:0000313" key="17">
    <source>
        <dbReference type="Proteomes" id="UP000444185"/>
    </source>
</evidence>
<dbReference type="SUPFAM" id="SSF55785">
    <property type="entry name" value="PYP-like sensor domain (PAS domain)"/>
    <property type="match status" value="1"/>
</dbReference>
<dbReference type="NCBIfam" id="TIGR00229">
    <property type="entry name" value="sensory_box"/>
    <property type="match status" value="1"/>
</dbReference>
<evidence type="ECO:0000256" key="5">
    <source>
        <dbReference type="ARBA" id="ARBA00022606"/>
    </source>
</evidence>
<comment type="catalytic activity">
    <reaction evidence="1">
        <text>ATP + protein L-histidine = ADP + protein N-phospho-L-histidine.</text>
        <dbReference type="EC" id="2.7.13.3"/>
    </reaction>
</comment>
<dbReference type="GO" id="GO:0004673">
    <property type="term" value="F:protein histidine kinase activity"/>
    <property type="evidence" value="ECO:0007669"/>
    <property type="project" value="UniProtKB-EC"/>
</dbReference>
<dbReference type="AlphaFoldDB" id="A0A844Y2B2"/>
<dbReference type="Pfam" id="PF01590">
    <property type="entry name" value="GAF"/>
    <property type="match status" value="1"/>
</dbReference>
<dbReference type="InterPro" id="IPR035965">
    <property type="entry name" value="PAS-like_dom_sf"/>
</dbReference>
<feature type="domain" description="PAC" evidence="15">
    <location>
        <begin position="259"/>
        <end position="310"/>
    </location>
</feature>
<dbReference type="Pfam" id="PF08447">
    <property type="entry name" value="PAS_3"/>
    <property type="match status" value="1"/>
</dbReference>
<dbReference type="InterPro" id="IPR029016">
    <property type="entry name" value="GAF-like_dom_sf"/>
</dbReference>
<keyword evidence="9" id="KW-0547">Nucleotide-binding</keyword>
<evidence type="ECO:0000259" key="15">
    <source>
        <dbReference type="PROSITE" id="PS50113"/>
    </source>
</evidence>
<dbReference type="PROSITE" id="PS50112">
    <property type="entry name" value="PAS"/>
    <property type="match status" value="1"/>
</dbReference>
<comment type="caution">
    <text evidence="16">The sequence shown here is derived from an EMBL/GenBank/DDBJ whole genome shotgun (WGS) entry which is preliminary data.</text>
</comment>
<dbReference type="SUPFAM" id="SSF55781">
    <property type="entry name" value="GAF domain-like"/>
    <property type="match status" value="1"/>
</dbReference>
<evidence type="ECO:0000256" key="10">
    <source>
        <dbReference type="ARBA" id="ARBA00022777"/>
    </source>
</evidence>
<keyword evidence="4" id="KW-0597">Phosphoprotein</keyword>
<dbReference type="InterPro" id="IPR000014">
    <property type="entry name" value="PAS"/>
</dbReference>
<evidence type="ECO:0000256" key="3">
    <source>
        <dbReference type="ARBA" id="ARBA00022543"/>
    </source>
</evidence>
<dbReference type="FunFam" id="3.30.450.20:FF:000099">
    <property type="entry name" value="Sensory box sensor histidine kinase"/>
    <property type="match status" value="1"/>
</dbReference>
<evidence type="ECO:0000256" key="6">
    <source>
        <dbReference type="ARBA" id="ARBA00022630"/>
    </source>
</evidence>
<accession>A0A844Y2B2</accession>
<sequence length="506" mass="55114">MAYRPRLPWPSGASPNSAVCGEEDRLAIMASYGLDALEGAPELSRIVQFAASLCEAPIALVSLVEEERQRFLAKQGLEVGETPRPTSFCAHAMLGDATMIVPDATLDPRFSGNPLVTGAPHIRFYAGAPLISSEGAPLGSLCIIDTVPREGLSDLQREGLEVLAASVMQRLLIQRQDRAAIAALEARQRELQHMLDSVPGIAWSVDHAGNFDMFSARWKEVTGREPPRTADDWAEFIHPEDYARSRASWDKAFSEERLFNDEWRLRQADGSYRWVLSRAMPVDGEPGGRRWFGTVIDIDEAHRTSEMRDLLAKELSHRIKNIFAVVSGLVTLHSRGKETVADYAEALSTTIRALGKAHDYVQPASPSRKEHLVGLLDELLAPYQDGGEGRIEISGGDVAIGPRAATPLALIIHELATNAAKYGALSRDGGKVTVGVNADCDGEGTVCLSWREKSDGFAQAEQASEGFGSRLLRMAVEGQLSGQFTREFEDDGLRVELKIPSTSIAG</sequence>
<name>A0A844Y2B2_9SPHN</name>
<dbReference type="GO" id="GO:0009881">
    <property type="term" value="F:photoreceptor activity"/>
    <property type="evidence" value="ECO:0007669"/>
    <property type="project" value="UniProtKB-KW"/>
</dbReference>
<dbReference type="PANTHER" id="PTHR43102:SF2">
    <property type="entry name" value="GAF DOMAIN-CONTAINING PROTEIN"/>
    <property type="match status" value="1"/>
</dbReference>
<dbReference type="GO" id="GO:0005524">
    <property type="term" value="F:ATP binding"/>
    <property type="evidence" value="ECO:0007669"/>
    <property type="project" value="UniProtKB-KW"/>
</dbReference>
<evidence type="ECO:0000256" key="7">
    <source>
        <dbReference type="ARBA" id="ARBA00022643"/>
    </source>
</evidence>
<keyword evidence="6" id="KW-0285">Flavoprotein</keyword>
<dbReference type="InterPro" id="IPR003018">
    <property type="entry name" value="GAF"/>
</dbReference>
<evidence type="ECO:0000256" key="8">
    <source>
        <dbReference type="ARBA" id="ARBA00022679"/>
    </source>
</evidence>
<dbReference type="PROSITE" id="PS50113">
    <property type="entry name" value="PAC"/>
    <property type="match status" value="1"/>
</dbReference>
<keyword evidence="17" id="KW-1185">Reference proteome</keyword>
<dbReference type="OrthoDB" id="136506at2"/>
<dbReference type="SMART" id="SM00911">
    <property type="entry name" value="HWE_HK"/>
    <property type="match status" value="1"/>
</dbReference>
<evidence type="ECO:0000256" key="9">
    <source>
        <dbReference type="ARBA" id="ARBA00022741"/>
    </source>
</evidence>
<keyword evidence="13" id="KW-0675">Receptor</keyword>
<keyword evidence="5" id="KW-0716">Sensory transduction</keyword>
<dbReference type="SMART" id="SM00086">
    <property type="entry name" value="PAC"/>
    <property type="match status" value="1"/>
</dbReference>
<gene>
    <name evidence="16" type="ORF">GRI42_10230</name>
</gene>
<proteinExistence type="predicted"/>
<dbReference type="InterPro" id="IPR013655">
    <property type="entry name" value="PAS_fold_3"/>
</dbReference>
<dbReference type="Gene3D" id="3.30.565.10">
    <property type="entry name" value="Histidine kinase-like ATPase, C-terminal domain"/>
    <property type="match status" value="1"/>
</dbReference>
<evidence type="ECO:0000256" key="11">
    <source>
        <dbReference type="ARBA" id="ARBA00022840"/>
    </source>
</evidence>
<keyword evidence="10" id="KW-0418">Kinase</keyword>
<evidence type="ECO:0000256" key="1">
    <source>
        <dbReference type="ARBA" id="ARBA00000085"/>
    </source>
</evidence>
<reference evidence="16 17" key="1">
    <citation type="submission" date="2019-12" db="EMBL/GenBank/DDBJ databases">
        <title>Genomic-based taxomic classification of the family Erythrobacteraceae.</title>
        <authorList>
            <person name="Xu L."/>
        </authorList>
    </citation>
    <scope>NUCLEOTIDE SEQUENCE [LARGE SCALE GENOMIC DNA]</scope>
    <source>
        <strain evidence="16 17">DSM 16225</strain>
    </source>
</reference>
<evidence type="ECO:0000256" key="4">
    <source>
        <dbReference type="ARBA" id="ARBA00022553"/>
    </source>
</evidence>
<keyword evidence="12" id="KW-0157">Chromophore</keyword>
<dbReference type="Gene3D" id="3.30.450.40">
    <property type="match status" value="1"/>
</dbReference>
<keyword evidence="11" id="KW-0067">ATP-binding</keyword>
<feature type="domain" description="PAS" evidence="14">
    <location>
        <begin position="187"/>
        <end position="256"/>
    </location>
</feature>
<dbReference type="Proteomes" id="UP000444185">
    <property type="component" value="Unassembled WGS sequence"/>
</dbReference>
<dbReference type="InterPro" id="IPR000700">
    <property type="entry name" value="PAS-assoc_C"/>
</dbReference>
<organism evidence="16 17">
    <name type="scientific">Qipengyuania gaetbuli</name>
    <dbReference type="NCBI Taxonomy" id="266952"/>
    <lineage>
        <taxon>Bacteria</taxon>
        <taxon>Pseudomonadati</taxon>
        <taxon>Pseudomonadota</taxon>
        <taxon>Alphaproteobacteria</taxon>
        <taxon>Sphingomonadales</taxon>
        <taxon>Erythrobacteraceae</taxon>
        <taxon>Qipengyuania</taxon>
    </lineage>
</organism>
<dbReference type="InterPro" id="IPR011102">
    <property type="entry name" value="Sig_transdc_His_kinase_HWE"/>
</dbReference>
<dbReference type="InterPro" id="IPR001610">
    <property type="entry name" value="PAC"/>
</dbReference>
<evidence type="ECO:0000313" key="16">
    <source>
        <dbReference type="EMBL" id="MXO51679.1"/>
    </source>
</evidence>
<dbReference type="PANTHER" id="PTHR43102">
    <property type="entry name" value="SLR1143 PROTEIN"/>
    <property type="match status" value="1"/>
</dbReference>